<reference evidence="1" key="3">
    <citation type="submission" date="2022-06" db="UniProtKB">
        <authorList>
            <consortium name="EnsemblPlants"/>
        </authorList>
    </citation>
    <scope>IDENTIFICATION</scope>
</reference>
<dbReference type="Gramene" id="TuG1812G0300003397.01.T01">
    <property type="protein sequence ID" value="TuG1812G0300003397.01.T01"/>
    <property type="gene ID" value="TuG1812G0300003397.01"/>
</dbReference>
<accession>A0A8R7TYH0</accession>
<dbReference type="Proteomes" id="UP000015106">
    <property type="component" value="Chromosome 3"/>
</dbReference>
<reference evidence="1" key="2">
    <citation type="submission" date="2018-03" db="EMBL/GenBank/DDBJ databases">
        <title>The Triticum urartu genome reveals the dynamic nature of wheat genome evolution.</title>
        <authorList>
            <person name="Ling H."/>
            <person name="Ma B."/>
            <person name="Shi X."/>
            <person name="Liu H."/>
            <person name="Dong L."/>
            <person name="Sun H."/>
            <person name="Cao Y."/>
            <person name="Gao Q."/>
            <person name="Zheng S."/>
            <person name="Li Y."/>
            <person name="Yu Y."/>
            <person name="Du H."/>
            <person name="Qi M."/>
            <person name="Li Y."/>
            <person name="Yu H."/>
            <person name="Cui Y."/>
            <person name="Wang N."/>
            <person name="Chen C."/>
            <person name="Wu H."/>
            <person name="Zhao Y."/>
            <person name="Zhang J."/>
            <person name="Li Y."/>
            <person name="Zhou W."/>
            <person name="Zhang B."/>
            <person name="Hu W."/>
            <person name="Eijk M."/>
            <person name="Tang J."/>
            <person name="Witsenboer H."/>
            <person name="Zhao S."/>
            <person name="Li Z."/>
            <person name="Zhang A."/>
            <person name="Wang D."/>
            <person name="Liang C."/>
        </authorList>
    </citation>
    <scope>NUCLEOTIDE SEQUENCE [LARGE SCALE GENOMIC DNA]</scope>
    <source>
        <strain evidence="1">cv. G1812</strain>
    </source>
</reference>
<keyword evidence="2" id="KW-1185">Reference proteome</keyword>
<evidence type="ECO:0000313" key="1">
    <source>
        <dbReference type="EnsemblPlants" id="TuG1812G0300003397.01.T01"/>
    </source>
</evidence>
<proteinExistence type="predicted"/>
<reference evidence="2" key="1">
    <citation type="journal article" date="2013" name="Nature">
        <title>Draft genome of the wheat A-genome progenitor Triticum urartu.</title>
        <authorList>
            <person name="Ling H.Q."/>
            <person name="Zhao S."/>
            <person name="Liu D."/>
            <person name="Wang J."/>
            <person name="Sun H."/>
            <person name="Zhang C."/>
            <person name="Fan H."/>
            <person name="Li D."/>
            <person name="Dong L."/>
            <person name="Tao Y."/>
            <person name="Gao C."/>
            <person name="Wu H."/>
            <person name="Li Y."/>
            <person name="Cui Y."/>
            <person name="Guo X."/>
            <person name="Zheng S."/>
            <person name="Wang B."/>
            <person name="Yu K."/>
            <person name="Liang Q."/>
            <person name="Yang W."/>
            <person name="Lou X."/>
            <person name="Chen J."/>
            <person name="Feng M."/>
            <person name="Jian J."/>
            <person name="Zhang X."/>
            <person name="Luo G."/>
            <person name="Jiang Y."/>
            <person name="Liu J."/>
            <person name="Wang Z."/>
            <person name="Sha Y."/>
            <person name="Zhang B."/>
            <person name="Wu H."/>
            <person name="Tang D."/>
            <person name="Shen Q."/>
            <person name="Xue P."/>
            <person name="Zou S."/>
            <person name="Wang X."/>
            <person name="Liu X."/>
            <person name="Wang F."/>
            <person name="Yang Y."/>
            <person name="An X."/>
            <person name="Dong Z."/>
            <person name="Zhang K."/>
            <person name="Zhang X."/>
            <person name="Luo M.C."/>
            <person name="Dvorak J."/>
            <person name="Tong Y."/>
            <person name="Wang J."/>
            <person name="Yang H."/>
            <person name="Li Z."/>
            <person name="Wang D."/>
            <person name="Zhang A."/>
            <person name="Wang J."/>
        </authorList>
    </citation>
    <scope>NUCLEOTIDE SEQUENCE</scope>
    <source>
        <strain evidence="2">cv. G1812</strain>
    </source>
</reference>
<evidence type="ECO:0000313" key="2">
    <source>
        <dbReference type="Proteomes" id="UP000015106"/>
    </source>
</evidence>
<dbReference type="EnsemblPlants" id="TuG1812G0300003397.01.T01">
    <property type="protein sequence ID" value="TuG1812G0300003397.01.T01"/>
    <property type="gene ID" value="TuG1812G0300003397.01"/>
</dbReference>
<sequence>KTKLQDVISISIHYCWQHLSSQHSAATIQHQSAKLITSSPFCDSNMHNQIDINSLSDISKPKHMTTGKALAVIKPGVSLSQIYIVVTSKVVKDQPRVKSPTEVTVISKKATGGFSVYKS</sequence>
<dbReference type="AlphaFoldDB" id="A0A8R7TYH0"/>
<organism evidence="1 2">
    <name type="scientific">Triticum urartu</name>
    <name type="common">Red wild einkorn</name>
    <name type="synonym">Crithodium urartu</name>
    <dbReference type="NCBI Taxonomy" id="4572"/>
    <lineage>
        <taxon>Eukaryota</taxon>
        <taxon>Viridiplantae</taxon>
        <taxon>Streptophyta</taxon>
        <taxon>Embryophyta</taxon>
        <taxon>Tracheophyta</taxon>
        <taxon>Spermatophyta</taxon>
        <taxon>Magnoliopsida</taxon>
        <taxon>Liliopsida</taxon>
        <taxon>Poales</taxon>
        <taxon>Poaceae</taxon>
        <taxon>BOP clade</taxon>
        <taxon>Pooideae</taxon>
        <taxon>Triticodae</taxon>
        <taxon>Triticeae</taxon>
        <taxon>Triticinae</taxon>
        <taxon>Triticum</taxon>
    </lineage>
</organism>
<name>A0A8R7TYH0_TRIUA</name>
<protein>
    <submittedName>
        <fullName evidence="1">Uncharacterized protein</fullName>
    </submittedName>
</protein>